<reference evidence="2" key="1">
    <citation type="submission" date="2023-10" db="EMBL/GenBank/DDBJ databases">
        <title>Genome assembly of Pristionchus species.</title>
        <authorList>
            <person name="Yoshida K."/>
            <person name="Sommer R.J."/>
        </authorList>
    </citation>
    <scope>NUCLEOTIDE SEQUENCE</scope>
    <source>
        <strain evidence="2">RS5133</strain>
    </source>
</reference>
<dbReference type="AlphaFoldDB" id="A0AAV5VIA7"/>
<gene>
    <name evidence="2" type="ORF">PFISCL1PPCAC_9652</name>
</gene>
<evidence type="ECO:0000313" key="3">
    <source>
        <dbReference type="Proteomes" id="UP001432322"/>
    </source>
</evidence>
<evidence type="ECO:0000256" key="1">
    <source>
        <dbReference type="SAM" id="MobiDB-lite"/>
    </source>
</evidence>
<dbReference type="Proteomes" id="UP001432322">
    <property type="component" value="Unassembled WGS sequence"/>
</dbReference>
<evidence type="ECO:0000313" key="2">
    <source>
        <dbReference type="EMBL" id="GMT18355.1"/>
    </source>
</evidence>
<feature type="region of interest" description="Disordered" evidence="1">
    <location>
        <begin position="15"/>
        <end position="89"/>
    </location>
</feature>
<accession>A0AAV5VIA7</accession>
<feature type="region of interest" description="Disordered" evidence="1">
    <location>
        <begin position="184"/>
        <end position="222"/>
    </location>
</feature>
<keyword evidence="3" id="KW-1185">Reference proteome</keyword>
<feature type="compositionally biased region" description="Basic and acidic residues" evidence="1">
    <location>
        <begin position="66"/>
        <end position="89"/>
    </location>
</feature>
<sequence>PRVSRVSTWEAPMRRGVAPRSLASSRGAVNGGGVAAGGRATTRRVVGRRGETLSSKEKVRRAKEKLRKDEESKRKTIDRRREERDKEKRMEEDFAWLETIISEDEEVDEEAIRKLLLAPRQLRVLAIVDSEAVHPHTLQQLQDKVEADAVSEPMLWSAEETDEIELLPIIDSEVSSLAAEVAAAYMEAHPEEEKEEGEEKKEIEVKGEEPKPDSNGNEKMEE</sequence>
<protein>
    <submittedName>
        <fullName evidence="2">Uncharacterized protein</fullName>
    </submittedName>
</protein>
<name>A0AAV5VIA7_9BILA</name>
<comment type="caution">
    <text evidence="2">The sequence shown here is derived from an EMBL/GenBank/DDBJ whole genome shotgun (WGS) entry which is preliminary data.</text>
</comment>
<dbReference type="EMBL" id="BTSY01000003">
    <property type="protein sequence ID" value="GMT18355.1"/>
    <property type="molecule type" value="Genomic_DNA"/>
</dbReference>
<proteinExistence type="predicted"/>
<feature type="compositionally biased region" description="Basic and acidic residues" evidence="1">
    <location>
        <begin position="48"/>
        <end position="57"/>
    </location>
</feature>
<organism evidence="2 3">
    <name type="scientific">Pristionchus fissidentatus</name>
    <dbReference type="NCBI Taxonomy" id="1538716"/>
    <lineage>
        <taxon>Eukaryota</taxon>
        <taxon>Metazoa</taxon>
        <taxon>Ecdysozoa</taxon>
        <taxon>Nematoda</taxon>
        <taxon>Chromadorea</taxon>
        <taxon>Rhabditida</taxon>
        <taxon>Rhabditina</taxon>
        <taxon>Diplogasteromorpha</taxon>
        <taxon>Diplogasteroidea</taxon>
        <taxon>Neodiplogasteridae</taxon>
        <taxon>Pristionchus</taxon>
    </lineage>
</organism>
<feature type="non-terminal residue" evidence="2">
    <location>
        <position position="1"/>
    </location>
</feature>
<feature type="compositionally biased region" description="Basic and acidic residues" evidence="1">
    <location>
        <begin position="188"/>
        <end position="222"/>
    </location>
</feature>